<feature type="transmembrane region" description="Helical" evidence="1">
    <location>
        <begin position="20"/>
        <end position="41"/>
    </location>
</feature>
<evidence type="ECO:0000259" key="2">
    <source>
        <dbReference type="Pfam" id="PF04982"/>
    </source>
</evidence>
<proteinExistence type="predicted"/>
<dbReference type="EMBL" id="JAAAPO010000004">
    <property type="protein sequence ID" value="NBC37215.1"/>
    <property type="molecule type" value="Genomic_DNA"/>
</dbReference>
<gene>
    <name evidence="3" type="ORF">GTZ99_11670</name>
</gene>
<evidence type="ECO:0000313" key="3">
    <source>
        <dbReference type="EMBL" id="NBC37215.1"/>
    </source>
</evidence>
<keyword evidence="1" id="KW-1133">Transmembrane helix</keyword>
<feature type="transmembrane region" description="Helical" evidence="1">
    <location>
        <begin position="140"/>
        <end position="161"/>
    </location>
</feature>
<feature type="domain" description="HPP transmembrane region" evidence="2">
    <location>
        <begin position="16"/>
        <end position="170"/>
    </location>
</feature>
<dbReference type="InterPro" id="IPR058581">
    <property type="entry name" value="TM_HPP"/>
</dbReference>
<accession>A0ABW9XF90</accession>
<dbReference type="RefSeq" id="WP_161719037.1">
    <property type="nucleotide sequence ID" value="NZ_JAAAPO010000004.1"/>
</dbReference>
<dbReference type="PANTHER" id="PTHR33741">
    <property type="entry name" value="TRANSMEMBRANE PROTEIN DDB_G0269096-RELATED"/>
    <property type="match status" value="1"/>
</dbReference>
<feature type="transmembrane region" description="Helical" evidence="1">
    <location>
        <begin position="48"/>
        <end position="68"/>
    </location>
</feature>
<evidence type="ECO:0000313" key="4">
    <source>
        <dbReference type="Proteomes" id="UP000753724"/>
    </source>
</evidence>
<dbReference type="Pfam" id="PF04982">
    <property type="entry name" value="TM_HPP"/>
    <property type="match status" value="1"/>
</dbReference>
<keyword evidence="1" id="KW-0472">Membrane</keyword>
<sequence>MSTFQRVTSARIFAEFGESLRAGLGIVLGLALTGLVSGAIAGGWNSPVLLIAPMGASAVLLFGVPASLLAQPRAIIGGNLIAAFVGVSAARCIPSPFLASTVAVGVSFAAMTICRCVHPPSGAIALTAVLGGPQVLAQGYGFLAIPVALNSLVLVLAAYAYNNLTGHSYPHHAHLPAHPHMGLAQTTLEASDYEEVLADYGEVLDIGREDLEVLFRELLARMQEKAGN</sequence>
<dbReference type="Proteomes" id="UP000753724">
    <property type="component" value="Unassembled WGS sequence"/>
</dbReference>
<organism evidence="3 4">
    <name type="scientific">Novosphingobium ovatum</name>
    <dbReference type="NCBI Taxonomy" id="1908523"/>
    <lineage>
        <taxon>Bacteria</taxon>
        <taxon>Pseudomonadati</taxon>
        <taxon>Pseudomonadota</taxon>
        <taxon>Alphaproteobacteria</taxon>
        <taxon>Sphingomonadales</taxon>
        <taxon>Sphingomonadaceae</taxon>
        <taxon>Novosphingobium</taxon>
    </lineage>
</organism>
<dbReference type="PANTHER" id="PTHR33741:SF5">
    <property type="entry name" value="TRANSMEMBRANE PROTEIN DDB_G0269096-RELATED"/>
    <property type="match status" value="1"/>
</dbReference>
<keyword evidence="1" id="KW-0812">Transmembrane</keyword>
<comment type="caution">
    <text evidence="3">The sequence shown here is derived from an EMBL/GenBank/DDBJ whole genome shotgun (WGS) entry which is preliminary data.</text>
</comment>
<evidence type="ECO:0000256" key="1">
    <source>
        <dbReference type="SAM" id="Phobius"/>
    </source>
</evidence>
<name>A0ABW9XF90_9SPHN</name>
<feature type="transmembrane region" description="Helical" evidence="1">
    <location>
        <begin position="74"/>
        <end position="90"/>
    </location>
</feature>
<reference evidence="4" key="1">
    <citation type="submission" date="2020-01" db="EMBL/GenBank/DDBJ databases">
        <title>Sphingomonas sp. strain CSW-10.</title>
        <authorList>
            <person name="Chen W.-M."/>
        </authorList>
    </citation>
    <scope>NUCLEOTIDE SEQUENCE [LARGE SCALE GENOMIC DNA]</scope>
    <source>
        <strain evidence="4">FSY-8</strain>
    </source>
</reference>
<keyword evidence="4" id="KW-1185">Reference proteome</keyword>
<dbReference type="InterPro" id="IPR007065">
    <property type="entry name" value="HPP"/>
</dbReference>
<protein>
    <recommendedName>
        <fullName evidence="2">HPP transmembrane region domain-containing protein</fullName>
    </recommendedName>
</protein>